<comment type="caution">
    <text evidence="1">The sequence shown here is derived from an EMBL/GenBank/DDBJ whole genome shotgun (WGS) entry which is preliminary data.</text>
</comment>
<organism evidence="1 2">
    <name type="scientific">Rhodocytophaga aerolata</name>
    <dbReference type="NCBI Taxonomy" id="455078"/>
    <lineage>
        <taxon>Bacteria</taxon>
        <taxon>Pseudomonadati</taxon>
        <taxon>Bacteroidota</taxon>
        <taxon>Cytophagia</taxon>
        <taxon>Cytophagales</taxon>
        <taxon>Rhodocytophagaceae</taxon>
        <taxon>Rhodocytophaga</taxon>
    </lineage>
</organism>
<name>A0ABT8REY9_9BACT</name>
<dbReference type="EMBL" id="JAUKPO010000034">
    <property type="protein sequence ID" value="MDO1450676.1"/>
    <property type="molecule type" value="Genomic_DNA"/>
</dbReference>
<reference evidence="1" key="1">
    <citation type="submission" date="2023-07" db="EMBL/GenBank/DDBJ databases">
        <title>The genome sequence of Rhodocytophaga aerolata KACC 12507.</title>
        <authorList>
            <person name="Zhang X."/>
        </authorList>
    </citation>
    <scope>NUCLEOTIDE SEQUENCE</scope>
    <source>
        <strain evidence="1">KACC 12507</strain>
    </source>
</reference>
<accession>A0ABT8REY9</accession>
<dbReference type="Proteomes" id="UP001168528">
    <property type="component" value="Unassembled WGS sequence"/>
</dbReference>
<protein>
    <submittedName>
        <fullName evidence="1">Uncharacterized protein</fullName>
    </submittedName>
</protein>
<evidence type="ECO:0000313" key="1">
    <source>
        <dbReference type="EMBL" id="MDO1450676.1"/>
    </source>
</evidence>
<dbReference type="RefSeq" id="WP_378410580.1">
    <property type="nucleotide sequence ID" value="NZ_JBHSMY010000051.1"/>
</dbReference>
<evidence type="ECO:0000313" key="2">
    <source>
        <dbReference type="Proteomes" id="UP001168528"/>
    </source>
</evidence>
<keyword evidence="2" id="KW-1185">Reference proteome</keyword>
<sequence>MYTSHLEDIFVSYFYLNREVEKQVDSRKLQNYFLATANLPPTEFILYTCIDLFHAIEHYFIMDE</sequence>
<gene>
    <name evidence="1" type="ORF">Q0590_30665</name>
</gene>
<proteinExistence type="predicted"/>